<sequence length="2365" mass="260962">MKSTTGETLNQTDTFPTPFDRSELEFALSGFKDMPAHAAALRYFDGATEASTLDAQLTAISLLKETLESTSPKGSAATLPKVRDKLTDYFLRLSTTVELLNTGKPVPKKLHFVWVGGGIGAIQGDYINVWRQTLAPQGYSLNLWYDSDALLAHETNRIIVESAKALGAISAPQGAVDTSAALARRYIERTRVLRQQMFEHIQTVTRAGGSADQARIDLLVSAYGQDEGALKALKARNLQSLQRLEMTHRDIHVELIDQPLFDIYEREISFRTNLAAASDITRLQVLNSESGTYLDADLLPSLHKVLGGVDLAAFSAEERIGVMQVLFDYNPTLLPNRGQAYADFRPKVPEQHREAITAFAKSAPSLSDIFAPFNDVMVASNGLRVGNKNAPDSMANQIKTPFNGLSNALLSGHAGSAQLAAVMEKIRSNYQFLDRVVAQALSSNVSLQDRQAFPDLIIREMEKQHGPISSWNSNLQSLNSFLQAINDYDADGIRFGAQSAIAMSGPTAVSSGLSDFVDDHAVLESRQQISDKVDLFDGFNLATEEETHHSWKDNAKTEAAWFELETTKASQGGYKAHFKGNITELLKGQLMTFEKGWPVIEGRPVLQTDILQQLMDDLGTPFIRAMNEKLSGDLSFDKPWSLSFDERQRILAQVPVELPVSHGFEPIGNLNEMIVRIGHDSLPLDQLSPVHRVLLGGLFGAQTLDNAGFDDAWQHTRALAQSNTDLGFAQRYLAIEQALLTRRHPAFEAGFAAAQAMGEPSKNSAQVLKALAFEKPLTLRQWGEHTARIRFQAQHELRQHIFQRSATVLETFIEQGASTGRLMPQGLLVRGEGDPGRRCYPLVLAMAAAIEKGPSAVDALSGRLANANLAPDANETHAFLRTLDELRTVPMARLGVLSGESGLDQVLRTLQASTSTRTLMLNTESHSLLVAKVVTGESSAYHFYDPNFGVFGFEQAQDLHRGLERFLSSPELAKLYEINHVMEATFNVVDLNGPRVADLELASQIKVSGLLSHDPISIGITVAPWEHHAELRARSLVENARLGRGLSELDARHWAQQIQHSADRLHAESSLGRDFVPVFDSVREVSGGHYEISLVNLKDPTRTVRVPSTDGVLPRIRSYLTETFQTLSVKPSVPGRVDPSDVSAVHTLNAAFTVQALLVALQSHEQISAINEDRSLTTAVRMHGYLSYAQLAHGNLLDIVELVKLVRVALNDAPLVARTTSSVVVNALGHIARDGLATVMQLATLGFDIYLLANAKDDLQQAQYGTQLAFDSAGLALTAAGIGAGLAGASTVAAFLGGAGVILGGFAIGVSALVEGFNGTLERGRRIGQYLNRVDKAYRSGGHSIREGVFYPNPYAAIREIDLRNQRLTFDSQEILSANTYTLNPPDQNPDRSKAINIRQHLGLPEHAAIGDLTTFQAIVLPCVAKTWFGFDYSALPFSTTRSEHFETALKLEYDTAGNRQFWFTFYKFPSEYILHNLYPIEVETTIRVLLDEEPRLLLVPELPKMLHGKLTYSVEGVGGHCTLTLAPGVRSINLSQAKARPMAWTLRALWLSEADIVVSDGFLKVGAIDVHVMGTPELVIQTSHNSFRVDWAKRQLLLEELENDPTADTAMIQARVRNLARANRLASPFTAVQNFPVPFADPQEPQLTTAFYEQARDRFIYARDLPPALANQARLGAVIGGQAYFYCSREALIWRTDVVTGQVNRFYRLMDPVPGSSISVFQVLGQGVIRIVQQVTQRTGREAEVVYLLGEDEVLLLAIAGHLTERQQDLLLKGVMRGWSNFLWDYELLVKDSKLWPLTQVKVVDYQPAAFVSITPLTQGKKESLSTWVRAADGLLIRPDVPQIEGPRGPVSPMLLTPATRKGDTVLFFDKLNRTLYRQKIGMTVTGVDAQAERIGPWNVIEVIANEKRYVALTREGLYFDINEQGQSQLAGVSEDWLEDARGPLGIGFEFWTEVEALATAHQASSFSILGLGSGVRDEKLCAWYVDHRWLMADMGPGKVVQLVATTPDEETGWLLDVSVGQLYRQAFLEPEKLPTLFDNGLQLLRQDLLPVPQKVWPEWSFAQVWTHGSGLRGRTLEGVELEMMFGEPARIVGVTGGWVLAQQGTKDPYDARVRRALRALVSKYPHEAFVSVGGYSGYQWYVEGIDRVVGEVDTRLETRLLGVRNKTIALLHETPTQLTYSASKDVWLENSVARREDEVLMLEFQGELNDVMPLIPDDITQLILSYGPKAISCSLSSTAWQRLECIMVDCRRSLSAESQMPGTLILDTGAQDAWRVSLVENKLLFTDPNTGHSLILLNHSDSLTERRAMSLSLQVHGTTMTVTLDEFVQALASDGKDRQLAALMTKEGMTLLMTRQSEAIVQV</sequence>
<feature type="domain" description="TcdA/TcdB toxin pore forming" evidence="2">
    <location>
        <begin position="1056"/>
        <end position="1698"/>
    </location>
</feature>
<reference evidence="3 4" key="1">
    <citation type="submission" date="2016-10" db="EMBL/GenBank/DDBJ databases">
        <authorList>
            <person name="de Groot N.N."/>
        </authorList>
    </citation>
    <scope>NUCLEOTIDE SEQUENCE [LARGE SCALE GENOMIC DNA]</scope>
    <source>
        <strain evidence="3 4">BS3655</strain>
    </source>
</reference>
<dbReference type="Gene3D" id="3.90.550.20">
    <property type="match status" value="1"/>
</dbReference>
<organism evidence="3 4">
    <name type="scientific">Pseudomonas frederiksbergensis</name>
    <dbReference type="NCBI Taxonomy" id="104087"/>
    <lineage>
        <taxon>Bacteria</taxon>
        <taxon>Pseudomonadati</taxon>
        <taxon>Pseudomonadota</taxon>
        <taxon>Gammaproteobacteria</taxon>
        <taxon>Pseudomonadales</taxon>
        <taxon>Pseudomonadaceae</taxon>
        <taxon>Pseudomonas</taxon>
    </lineage>
</organism>
<dbReference type="InterPro" id="IPR024770">
    <property type="entry name" value="TcdA/TcdB_cat"/>
</dbReference>
<gene>
    <name evidence="3" type="ORF">SAMN04490185_1676</name>
</gene>
<name>A0A1H4TNK1_9PSED</name>
<dbReference type="SUPFAM" id="SSF53448">
    <property type="entry name" value="Nucleotide-diphospho-sugar transferases"/>
    <property type="match status" value="1"/>
</dbReference>
<dbReference type="EMBL" id="FNTF01000002">
    <property type="protein sequence ID" value="SEC57818.1"/>
    <property type="molecule type" value="Genomic_DNA"/>
</dbReference>
<dbReference type="Pfam" id="PF12920">
    <property type="entry name" value="TcdA_TcdB_pore"/>
    <property type="match status" value="1"/>
</dbReference>
<feature type="domain" description="GT44" evidence="1">
    <location>
        <begin position="108"/>
        <end position="502"/>
    </location>
</feature>
<dbReference type="InterPro" id="IPR024769">
    <property type="entry name" value="TcdA/TcdB_pore_forming"/>
</dbReference>
<evidence type="ECO:0000313" key="4">
    <source>
        <dbReference type="Proteomes" id="UP000183114"/>
    </source>
</evidence>
<protein>
    <submittedName>
        <fullName evidence="3">TcdA/TcdB catalytic glycosyltransferase domain-containing protein</fullName>
    </submittedName>
</protein>
<accession>A0A1H4TNK1</accession>
<dbReference type="Proteomes" id="UP000183114">
    <property type="component" value="Unassembled WGS sequence"/>
</dbReference>
<evidence type="ECO:0000259" key="1">
    <source>
        <dbReference type="Pfam" id="PF12919"/>
    </source>
</evidence>
<dbReference type="GO" id="GO:0016757">
    <property type="term" value="F:glycosyltransferase activity"/>
    <property type="evidence" value="ECO:0007669"/>
    <property type="project" value="InterPro"/>
</dbReference>
<dbReference type="InterPro" id="IPR029044">
    <property type="entry name" value="Nucleotide-diphossugar_trans"/>
</dbReference>
<evidence type="ECO:0000259" key="2">
    <source>
        <dbReference type="Pfam" id="PF12920"/>
    </source>
</evidence>
<proteinExistence type="predicted"/>
<evidence type="ECO:0000313" key="3">
    <source>
        <dbReference type="EMBL" id="SEC57818.1"/>
    </source>
</evidence>
<keyword evidence="3" id="KW-0808">Transferase</keyword>
<dbReference type="CDD" id="cd20495">
    <property type="entry name" value="C58_PaToxP-like"/>
    <property type="match status" value="1"/>
</dbReference>
<dbReference type="Pfam" id="PF12919">
    <property type="entry name" value="TcdA_TcdB"/>
    <property type="match status" value="1"/>
</dbReference>